<dbReference type="PROSITE" id="PS50126">
    <property type="entry name" value="S1"/>
    <property type="match status" value="1"/>
</dbReference>
<dbReference type="SUPFAM" id="SSF50249">
    <property type="entry name" value="Nucleic acid-binding proteins"/>
    <property type="match status" value="1"/>
</dbReference>
<dbReference type="Gene3D" id="2.40.50.140">
    <property type="entry name" value="Nucleic acid-binding proteins"/>
    <property type="match status" value="1"/>
</dbReference>
<evidence type="ECO:0000256" key="13">
    <source>
        <dbReference type="ARBA" id="ARBA00022801"/>
    </source>
</evidence>
<dbReference type="InterPro" id="IPR004659">
    <property type="entry name" value="RNase_E/G"/>
</dbReference>
<dbReference type="GO" id="GO:0005737">
    <property type="term" value="C:cytoplasm"/>
    <property type="evidence" value="ECO:0007669"/>
    <property type="project" value="UniProtKB-SubCell"/>
</dbReference>
<dbReference type="RefSeq" id="WP_069641848.1">
    <property type="nucleotide sequence ID" value="NZ_MIJE01000001.1"/>
</dbReference>
<keyword evidence="8" id="KW-0819">tRNA processing</keyword>
<evidence type="ECO:0000256" key="6">
    <source>
        <dbReference type="ARBA" id="ARBA00022552"/>
    </source>
</evidence>
<comment type="similarity">
    <text evidence="3">Belongs to the RNase E/G family. RNase G subfamily.</text>
</comment>
<dbReference type="Pfam" id="PF20833">
    <property type="entry name" value="RNase_E_G_Thio"/>
    <property type="match status" value="1"/>
</dbReference>
<gene>
    <name evidence="17" type="ORF">BHF68_01360</name>
</gene>
<keyword evidence="11" id="KW-0699">rRNA-binding</keyword>
<dbReference type="GO" id="GO:0000049">
    <property type="term" value="F:tRNA binding"/>
    <property type="evidence" value="ECO:0007669"/>
    <property type="project" value="UniProtKB-KW"/>
</dbReference>
<dbReference type="SMART" id="SM00316">
    <property type="entry name" value="S1"/>
    <property type="match status" value="1"/>
</dbReference>
<dbReference type="GO" id="GO:0008033">
    <property type="term" value="P:tRNA processing"/>
    <property type="evidence" value="ECO:0007669"/>
    <property type="project" value="UniProtKB-KW"/>
</dbReference>
<dbReference type="Gene3D" id="3.40.1260.20">
    <property type="entry name" value="Ribonuclease E, catalytic domain"/>
    <property type="match status" value="1"/>
</dbReference>
<dbReference type="PANTHER" id="PTHR30001">
    <property type="entry name" value="RIBONUCLEASE"/>
    <property type="match status" value="1"/>
</dbReference>
<dbReference type="GO" id="GO:0019843">
    <property type="term" value="F:rRNA binding"/>
    <property type="evidence" value="ECO:0007669"/>
    <property type="project" value="UniProtKB-KW"/>
</dbReference>
<evidence type="ECO:0000256" key="8">
    <source>
        <dbReference type="ARBA" id="ARBA00022694"/>
    </source>
</evidence>
<name>A0A1E5G5B2_9FIRM</name>
<evidence type="ECO:0000256" key="15">
    <source>
        <dbReference type="ARBA" id="ARBA00022884"/>
    </source>
</evidence>
<sequence>MGKKLIINCDSREFRVGVLEDEALREIYIQRPLSERLVGNVYKGRVSNVLPGMQAAFIDIGLEKNAFLYVSDAIVANHLEEQGTTDDVQINQILKQGQEVVVQVVKEPFGTKGARVSVNINIPGRYIVLMPLSKHIGISRKIEDEQDRSRLKEIAQSLFEKDQLGMILRTVANTVDRRQIEMDYKLLLGIWENIQRTVKIQKTPSLVHRDLEIVPRVIRDVLTEDVEEIVIDTHDEYRAISKILENIAPHLISSVTHYKGDAPIFDHYGIEDSLSKVVKSKVWMKNGGYLIIDHTEALTVIDVNTGKFVGQRNLEDTVVSTNVEAAKEVAAQLRLRNISGIIIVDFIDMHVEENQQKVLQVMEEELQKDSNKTHLLGITRLGLVEITRKKIRKSLHDVLLDTCPTCHGSGKVLSDIAIANRIDREIRHYLRHTKDEAIIVEMHPRIAADFKGANNENQQFIEQQFGKRIFIREKEFVDIEHFNIIYSGDEKEAAALY</sequence>
<dbReference type="Pfam" id="PF10150">
    <property type="entry name" value="RNase_E_G"/>
    <property type="match status" value="1"/>
</dbReference>
<organism evidence="17 18">
    <name type="scientific">Desulfuribacillus alkaliarsenatis</name>
    <dbReference type="NCBI Taxonomy" id="766136"/>
    <lineage>
        <taxon>Bacteria</taxon>
        <taxon>Bacillati</taxon>
        <taxon>Bacillota</taxon>
        <taxon>Desulfuribacillia</taxon>
        <taxon>Desulfuribacillales</taxon>
        <taxon>Desulfuribacillaceae</taxon>
        <taxon>Desulfuribacillus</taxon>
    </lineage>
</organism>
<dbReference type="NCBIfam" id="TIGR00757">
    <property type="entry name" value="RNaseEG"/>
    <property type="match status" value="1"/>
</dbReference>
<dbReference type="EMBL" id="MIJE01000001">
    <property type="protein sequence ID" value="OEF98356.1"/>
    <property type="molecule type" value="Genomic_DNA"/>
</dbReference>
<comment type="subcellular location">
    <subcellularLocation>
        <location evidence="2">Cytoplasm</location>
    </subcellularLocation>
</comment>
<protein>
    <recommendedName>
        <fullName evidence="4">Ribonuclease G</fullName>
    </recommendedName>
</protein>
<proteinExistence type="inferred from homology"/>
<evidence type="ECO:0000256" key="9">
    <source>
        <dbReference type="ARBA" id="ARBA00022722"/>
    </source>
</evidence>
<keyword evidence="14" id="KW-0460">Magnesium</keyword>
<dbReference type="GO" id="GO:0046872">
    <property type="term" value="F:metal ion binding"/>
    <property type="evidence" value="ECO:0007669"/>
    <property type="project" value="UniProtKB-KW"/>
</dbReference>
<evidence type="ECO:0000256" key="7">
    <source>
        <dbReference type="ARBA" id="ARBA00022555"/>
    </source>
</evidence>
<dbReference type="InterPro" id="IPR012340">
    <property type="entry name" value="NA-bd_OB-fold"/>
</dbReference>
<evidence type="ECO:0000256" key="3">
    <source>
        <dbReference type="ARBA" id="ARBA00005663"/>
    </source>
</evidence>
<comment type="cofactor">
    <cofactor evidence="1">
        <name>Mg(2+)</name>
        <dbReference type="ChEBI" id="CHEBI:18420"/>
    </cofactor>
</comment>
<evidence type="ECO:0000259" key="16">
    <source>
        <dbReference type="PROSITE" id="PS50126"/>
    </source>
</evidence>
<evidence type="ECO:0000313" key="18">
    <source>
        <dbReference type="Proteomes" id="UP000094296"/>
    </source>
</evidence>
<dbReference type="Proteomes" id="UP000094296">
    <property type="component" value="Unassembled WGS sequence"/>
</dbReference>
<dbReference type="STRING" id="766136.BHF68_01360"/>
<dbReference type="OrthoDB" id="9804278at2"/>
<evidence type="ECO:0000256" key="1">
    <source>
        <dbReference type="ARBA" id="ARBA00001946"/>
    </source>
</evidence>
<dbReference type="CDD" id="cd04453">
    <property type="entry name" value="S1_RNase_E"/>
    <property type="match status" value="1"/>
</dbReference>
<evidence type="ECO:0000256" key="2">
    <source>
        <dbReference type="ARBA" id="ARBA00004496"/>
    </source>
</evidence>
<keyword evidence="6" id="KW-0698">rRNA processing</keyword>
<keyword evidence="9" id="KW-0540">Nuclease</keyword>
<dbReference type="GO" id="GO:0006364">
    <property type="term" value="P:rRNA processing"/>
    <property type="evidence" value="ECO:0007669"/>
    <property type="project" value="UniProtKB-KW"/>
</dbReference>
<evidence type="ECO:0000256" key="11">
    <source>
        <dbReference type="ARBA" id="ARBA00022730"/>
    </source>
</evidence>
<dbReference type="AlphaFoldDB" id="A0A1E5G5B2"/>
<evidence type="ECO:0000256" key="14">
    <source>
        <dbReference type="ARBA" id="ARBA00022842"/>
    </source>
</evidence>
<evidence type="ECO:0000256" key="10">
    <source>
        <dbReference type="ARBA" id="ARBA00022723"/>
    </source>
</evidence>
<dbReference type="GO" id="GO:0016787">
    <property type="term" value="F:hydrolase activity"/>
    <property type="evidence" value="ECO:0007669"/>
    <property type="project" value="UniProtKB-KW"/>
</dbReference>
<evidence type="ECO:0000256" key="12">
    <source>
        <dbReference type="ARBA" id="ARBA00022759"/>
    </source>
</evidence>
<dbReference type="GO" id="GO:0004540">
    <property type="term" value="F:RNA nuclease activity"/>
    <property type="evidence" value="ECO:0007669"/>
    <property type="project" value="InterPro"/>
</dbReference>
<evidence type="ECO:0000313" key="17">
    <source>
        <dbReference type="EMBL" id="OEF98356.1"/>
    </source>
</evidence>
<keyword evidence="15" id="KW-0694">RNA-binding</keyword>
<feature type="domain" description="S1 motif" evidence="16">
    <location>
        <begin position="39"/>
        <end position="121"/>
    </location>
</feature>
<keyword evidence="10" id="KW-0479">Metal-binding</keyword>
<evidence type="ECO:0000256" key="4">
    <source>
        <dbReference type="ARBA" id="ARBA00017719"/>
    </source>
</evidence>
<dbReference type="PANTHER" id="PTHR30001:SF0">
    <property type="entry name" value="RIBONUCLEASE G"/>
    <property type="match status" value="1"/>
</dbReference>
<keyword evidence="13" id="KW-0378">Hydrolase</keyword>
<dbReference type="InterPro" id="IPR048583">
    <property type="entry name" value="RNase_E_G_thioredoxin-like"/>
</dbReference>
<evidence type="ECO:0000256" key="5">
    <source>
        <dbReference type="ARBA" id="ARBA00022490"/>
    </source>
</evidence>
<dbReference type="InterPro" id="IPR003029">
    <property type="entry name" value="S1_domain"/>
</dbReference>
<comment type="caution">
    <text evidence="17">The sequence shown here is derived from an EMBL/GenBank/DDBJ whole genome shotgun (WGS) entry which is preliminary data.</text>
</comment>
<dbReference type="InterPro" id="IPR019307">
    <property type="entry name" value="RNA-bd_AU-1/RNase_E/G"/>
</dbReference>
<reference evidence="17 18" key="1">
    <citation type="submission" date="2016-09" db="EMBL/GenBank/DDBJ databases">
        <title>Draft genome sequence for the type strain of Desulfuribacillus alkaliarsenatis AHT28, an obligately anaerobic, sulfidogenic bacterium isolated from Russian soda lake sediments.</title>
        <authorList>
            <person name="Abin C.A."/>
            <person name="Hollibaugh J.T."/>
        </authorList>
    </citation>
    <scope>NUCLEOTIDE SEQUENCE [LARGE SCALE GENOMIC DNA]</scope>
    <source>
        <strain evidence="17 18">AHT28</strain>
    </source>
</reference>
<dbReference type="GO" id="GO:0004519">
    <property type="term" value="F:endonuclease activity"/>
    <property type="evidence" value="ECO:0007669"/>
    <property type="project" value="UniProtKB-KW"/>
</dbReference>
<keyword evidence="7" id="KW-0820">tRNA-binding</keyword>
<accession>A0A1E5G5B2</accession>
<keyword evidence="5" id="KW-0963">Cytoplasm</keyword>
<keyword evidence="12" id="KW-0255">Endonuclease</keyword>
<keyword evidence="18" id="KW-1185">Reference proteome</keyword>